<dbReference type="EMBL" id="BSPD01000021">
    <property type="protein sequence ID" value="GLS25034.1"/>
    <property type="molecule type" value="Genomic_DNA"/>
</dbReference>
<protein>
    <submittedName>
        <fullName evidence="1">Uncharacterized protein</fullName>
    </submittedName>
</protein>
<reference evidence="1 2" key="1">
    <citation type="journal article" date="2014" name="Int. J. Syst. Evol. Microbiol.">
        <title>Complete genome sequence of Corynebacterium casei LMG S-19264T (=DSM 44701T), isolated from a smear-ripened cheese.</title>
        <authorList>
            <consortium name="US DOE Joint Genome Institute (JGI-PGF)"/>
            <person name="Walter F."/>
            <person name="Albersmeier A."/>
            <person name="Kalinowski J."/>
            <person name="Ruckert C."/>
        </authorList>
    </citation>
    <scope>NUCLEOTIDE SEQUENCE [LARGE SCALE GENOMIC DNA]</scope>
    <source>
        <strain evidence="1 2">NBRC 110095</strain>
    </source>
</reference>
<evidence type="ECO:0000313" key="1">
    <source>
        <dbReference type="EMBL" id="GLS25034.1"/>
    </source>
</evidence>
<organism evidence="1 2">
    <name type="scientific">Marinibactrum halimedae</name>
    <dbReference type="NCBI Taxonomy" id="1444977"/>
    <lineage>
        <taxon>Bacteria</taxon>
        <taxon>Pseudomonadati</taxon>
        <taxon>Pseudomonadota</taxon>
        <taxon>Gammaproteobacteria</taxon>
        <taxon>Cellvibrionales</taxon>
        <taxon>Cellvibrionaceae</taxon>
        <taxon>Marinibactrum</taxon>
    </lineage>
</organism>
<name>A0AA37T129_9GAMM</name>
<keyword evidence="2" id="KW-1185">Reference proteome</keyword>
<proteinExistence type="predicted"/>
<dbReference type="RefSeq" id="WP_232592683.1">
    <property type="nucleotide sequence ID" value="NZ_BSPD01000021.1"/>
</dbReference>
<accession>A0AA37T129</accession>
<comment type="caution">
    <text evidence="1">The sequence shown here is derived from an EMBL/GenBank/DDBJ whole genome shotgun (WGS) entry which is preliminary data.</text>
</comment>
<sequence length="300" mass="34130">MSWLLNCKIRSKLSQFDPMALLRLLRHNGYSLDHIFFSSNNSSVSQERLIEDVIISESRVDIVVNLGLLGAQSNLSNEWLKKLEESSECNRKSESVVRFLDHIIVSDFLAQVYPEINQHYFNSWKKIAQKHFQIENFDSEVTLHSLCKMLFPEFDVYVHNEESALVRKSKSLFVGNGVSSSEASMGGVISVEASVKRIELVQKTRIYQSNVDWEVEVSNRIKQYLLPLISGCQVLCEIHLFSLQPLNGFSLDSSGVLGRVPMGCSNLVTKSICFHKGLVAEDKMGMFEPHVRRQACRIQL</sequence>
<gene>
    <name evidence="1" type="ORF">GCM10007877_07480</name>
</gene>
<dbReference type="AlphaFoldDB" id="A0AA37T129"/>
<dbReference type="Proteomes" id="UP001156870">
    <property type="component" value="Unassembled WGS sequence"/>
</dbReference>
<evidence type="ECO:0000313" key="2">
    <source>
        <dbReference type="Proteomes" id="UP001156870"/>
    </source>
</evidence>